<dbReference type="PANTHER" id="PTHR36154">
    <property type="entry name" value="DNA-BINDING TRANSCRIPTIONAL ACTIVATOR ALPA"/>
    <property type="match status" value="1"/>
</dbReference>
<proteinExistence type="predicted"/>
<dbReference type="RefSeq" id="WP_077097895.1">
    <property type="nucleotide sequence ID" value="NZ_CP118942.1"/>
</dbReference>
<dbReference type="Proteomes" id="UP001214666">
    <property type="component" value="Chromosome"/>
</dbReference>
<protein>
    <submittedName>
        <fullName evidence="1">AlpA family phage regulatory protein</fullName>
    </submittedName>
</protein>
<dbReference type="InterPro" id="IPR010260">
    <property type="entry name" value="AlpA"/>
</dbReference>
<dbReference type="EMBL" id="CP118942">
    <property type="protein sequence ID" value="WEE27246.1"/>
    <property type="molecule type" value="Genomic_DNA"/>
</dbReference>
<sequence>MNNTIKVLRIKDLIAKIGIARSTIYDWMNPKSPRYDETFPKSFKIGQSSIGWFEHDVDSWLILRSQSGVINF</sequence>
<gene>
    <name evidence="1" type="ORF">PY771_02730</name>
</gene>
<evidence type="ECO:0000313" key="1">
    <source>
        <dbReference type="EMBL" id="WEE27246.1"/>
    </source>
</evidence>
<evidence type="ECO:0000313" key="2">
    <source>
        <dbReference type="Proteomes" id="UP001214666"/>
    </source>
</evidence>
<organism evidence="1 2">
    <name type="scientific">Aeromonas hydrophila</name>
    <dbReference type="NCBI Taxonomy" id="644"/>
    <lineage>
        <taxon>Bacteria</taxon>
        <taxon>Pseudomonadati</taxon>
        <taxon>Pseudomonadota</taxon>
        <taxon>Gammaproteobacteria</taxon>
        <taxon>Aeromonadales</taxon>
        <taxon>Aeromonadaceae</taxon>
        <taxon>Aeromonas</taxon>
    </lineage>
</organism>
<dbReference type="InterPro" id="IPR052931">
    <property type="entry name" value="Prophage_regulatory_activator"/>
</dbReference>
<dbReference type="AlphaFoldDB" id="A0AAX3PCQ8"/>
<dbReference type="Pfam" id="PF05930">
    <property type="entry name" value="Phage_AlpA"/>
    <property type="match status" value="1"/>
</dbReference>
<dbReference type="Gene3D" id="1.10.238.160">
    <property type="match status" value="1"/>
</dbReference>
<accession>A0AAX3PCQ8</accession>
<reference evidence="1" key="1">
    <citation type="submission" date="2023-02" db="EMBL/GenBank/DDBJ databases">
        <title>The sequence of Aeromonas hydrophila K533.</title>
        <authorList>
            <person name="Luo X."/>
        </authorList>
    </citation>
    <scope>NUCLEOTIDE SEQUENCE</scope>
    <source>
        <strain evidence="1">K533</strain>
    </source>
</reference>
<name>A0AAX3PCQ8_AERHY</name>
<dbReference type="PANTHER" id="PTHR36154:SF1">
    <property type="entry name" value="DNA-BINDING TRANSCRIPTIONAL ACTIVATOR ALPA"/>
    <property type="match status" value="1"/>
</dbReference>